<keyword evidence="2" id="KW-1185">Reference proteome</keyword>
<dbReference type="Proteomes" id="UP001501666">
    <property type="component" value="Unassembled WGS sequence"/>
</dbReference>
<dbReference type="EMBL" id="BAAATE010000026">
    <property type="protein sequence ID" value="GAA2685401.1"/>
    <property type="molecule type" value="Genomic_DNA"/>
</dbReference>
<comment type="caution">
    <text evidence="1">The sequence shown here is derived from an EMBL/GenBank/DDBJ whole genome shotgun (WGS) entry which is preliminary data.</text>
</comment>
<evidence type="ECO:0000313" key="2">
    <source>
        <dbReference type="Proteomes" id="UP001501666"/>
    </source>
</evidence>
<sequence>MEAIVTDPRWRNAVDADDTTQAIVAGQGNAHAREDPPLPPPFVLVADEGSHVLDPSDIRLPSGKTLPVRRQNLASGWRAAPDCGRCGDACRVTTRAIPEREITGGLLDEMAELFLRNYVGKNSWIATRAGLAAVLEIVLAPQVVDAHCTCKRGRRASAIRVAEKYGVTHPDASDPEPDDCDAYR</sequence>
<name>A0ABN3SUF4_9ACTN</name>
<reference evidence="1 2" key="1">
    <citation type="journal article" date="2019" name="Int. J. Syst. Evol. Microbiol.">
        <title>The Global Catalogue of Microorganisms (GCM) 10K type strain sequencing project: providing services to taxonomists for standard genome sequencing and annotation.</title>
        <authorList>
            <consortium name="The Broad Institute Genomics Platform"/>
            <consortium name="The Broad Institute Genome Sequencing Center for Infectious Disease"/>
            <person name="Wu L."/>
            <person name="Ma J."/>
        </authorList>
    </citation>
    <scope>NUCLEOTIDE SEQUENCE [LARGE SCALE GENOMIC DNA]</scope>
    <source>
        <strain evidence="1 2">JCM 6835</strain>
    </source>
</reference>
<proteinExistence type="predicted"/>
<accession>A0ABN3SUF4</accession>
<evidence type="ECO:0000313" key="1">
    <source>
        <dbReference type="EMBL" id="GAA2685401.1"/>
    </source>
</evidence>
<protein>
    <submittedName>
        <fullName evidence="1">Uncharacterized protein</fullName>
    </submittedName>
</protein>
<organism evidence="1 2">
    <name type="scientific">Nonomuraea recticatena</name>
    <dbReference type="NCBI Taxonomy" id="46178"/>
    <lineage>
        <taxon>Bacteria</taxon>
        <taxon>Bacillati</taxon>
        <taxon>Actinomycetota</taxon>
        <taxon>Actinomycetes</taxon>
        <taxon>Streptosporangiales</taxon>
        <taxon>Streptosporangiaceae</taxon>
        <taxon>Nonomuraea</taxon>
    </lineage>
</organism>
<gene>
    <name evidence="1" type="ORF">GCM10010412_072380</name>
</gene>